<keyword evidence="3" id="KW-1185">Reference proteome</keyword>
<evidence type="ECO:0000313" key="2">
    <source>
        <dbReference type="EMBL" id="KAJ8454195.1"/>
    </source>
</evidence>
<evidence type="ECO:0000256" key="1">
    <source>
        <dbReference type="SAM" id="MobiDB-lite"/>
    </source>
</evidence>
<comment type="caution">
    <text evidence="2">The sequence shown here is derived from an EMBL/GenBank/DDBJ whole genome shotgun (WGS) entry which is preliminary data.</text>
</comment>
<proteinExistence type="predicted"/>
<feature type="region of interest" description="Disordered" evidence="1">
    <location>
        <begin position="1"/>
        <end position="21"/>
    </location>
</feature>
<organism evidence="2 3">
    <name type="scientific">Trametes cubensis</name>
    <dbReference type="NCBI Taxonomy" id="1111947"/>
    <lineage>
        <taxon>Eukaryota</taxon>
        <taxon>Fungi</taxon>
        <taxon>Dikarya</taxon>
        <taxon>Basidiomycota</taxon>
        <taxon>Agaricomycotina</taxon>
        <taxon>Agaricomycetes</taxon>
        <taxon>Polyporales</taxon>
        <taxon>Polyporaceae</taxon>
        <taxon>Trametes</taxon>
    </lineage>
</organism>
<sequence>MSTSSPMDSLSERTSNGQSLSDLRYNNEGIAALRSFLGEGRFVAGAHKDGNHDIPPSTFHQAWHIARGKELKEKLRSRVALHLLPTPMAQSNPATLLPPNPSVDVYVPLHIFVESPGTKRLFAELVQQYIEALSFPAMQRWHRVFAKSNF</sequence>
<dbReference type="EMBL" id="JAPEVG010001029">
    <property type="protein sequence ID" value="KAJ8454195.1"/>
    <property type="molecule type" value="Genomic_DNA"/>
</dbReference>
<name>A0AAD7X675_9APHY</name>
<dbReference type="Proteomes" id="UP001215151">
    <property type="component" value="Unassembled WGS sequence"/>
</dbReference>
<evidence type="ECO:0000313" key="3">
    <source>
        <dbReference type="Proteomes" id="UP001215151"/>
    </source>
</evidence>
<gene>
    <name evidence="2" type="ORF">ONZ51_g13171</name>
</gene>
<accession>A0AAD7X675</accession>
<reference evidence="2" key="1">
    <citation type="submission" date="2022-11" db="EMBL/GenBank/DDBJ databases">
        <title>Genome Sequence of Cubamyces cubensis.</title>
        <authorList>
            <person name="Buettner E."/>
        </authorList>
    </citation>
    <scope>NUCLEOTIDE SEQUENCE</scope>
    <source>
        <strain evidence="2">MPL-01</strain>
    </source>
</reference>
<protein>
    <submittedName>
        <fullName evidence="2">Uncharacterized protein</fullName>
    </submittedName>
</protein>
<dbReference type="AlphaFoldDB" id="A0AAD7X675"/>